<dbReference type="Pfam" id="PF04548">
    <property type="entry name" value="AIG1"/>
    <property type="match status" value="1"/>
</dbReference>
<dbReference type="InterPro" id="IPR027417">
    <property type="entry name" value="P-loop_NTPase"/>
</dbReference>
<dbReference type="GeneTree" id="ENSGT00940000177061"/>
<keyword evidence="3" id="KW-0342">GTP-binding</keyword>
<organism evidence="5 6">
    <name type="scientific">Anabas testudineus</name>
    <name type="common">Climbing perch</name>
    <name type="synonym">Anthias testudineus</name>
    <dbReference type="NCBI Taxonomy" id="64144"/>
    <lineage>
        <taxon>Eukaryota</taxon>
        <taxon>Metazoa</taxon>
        <taxon>Chordata</taxon>
        <taxon>Craniata</taxon>
        <taxon>Vertebrata</taxon>
        <taxon>Euteleostomi</taxon>
        <taxon>Actinopterygii</taxon>
        <taxon>Neopterygii</taxon>
        <taxon>Teleostei</taxon>
        <taxon>Neoteleostei</taxon>
        <taxon>Acanthomorphata</taxon>
        <taxon>Anabantaria</taxon>
        <taxon>Anabantiformes</taxon>
        <taxon>Anabantoidei</taxon>
        <taxon>Anabantidae</taxon>
        <taxon>Anabas</taxon>
    </lineage>
</organism>
<reference evidence="5" key="2">
    <citation type="submission" date="2025-08" db="UniProtKB">
        <authorList>
            <consortium name="Ensembl"/>
        </authorList>
    </citation>
    <scope>IDENTIFICATION</scope>
</reference>
<dbReference type="Gene3D" id="3.40.50.300">
    <property type="entry name" value="P-loop containing nucleotide triphosphate hydrolases"/>
    <property type="match status" value="1"/>
</dbReference>
<sequence>MASAAPVSELRVVLLGNIWSERRKLGNFILRKMVFNTEKAPDHSLRISELTEDKEIVLINTPDLLHPEISEDKLTELVENCVRLSAPGPHVFLLVLQPEDFTEPQTKRLRSILEHFGDRSFDHLLMLISTPREESSGSTVKYLQHHLLGDIMRKCRHKMLWKKNLERPELLKIMDQIVEENDGDHVSCDVFEDVKSDLFSGHESLKEEGAASVK</sequence>
<protein>
    <recommendedName>
        <fullName evidence="4">AIG1-type G domain-containing protein</fullName>
    </recommendedName>
</protein>
<dbReference type="Ensembl" id="ENSATET00000017362.3">
    <property type="protein sequence ID" value="ENSATEP00000017073.3"/>
    <property type="gene ID" value="ENSATEG00000030955.1"/>
</dbReference>
<evidence type="ECO:0000256" key="2">
    <source>
        <dbReference type="ARBA" id="ARBA00022741"/>
    </source>
</evidence>
<dbReference type="GO" id="GO:0005525">
    <property type="term" value="F:GTP binding"/>
    <property type="evidence" value="ECO:0007669"/>
    <property type="project" value="UniProtKB-KW"/>
</dbReference>
<dbReference type="Proteomes" id="UP000265040">
    <property type="component" value="Chromosome 9"/>
</dbReference>
<evidence type="ECO:0000256" key="1">
    <source>
        <dbReference type="ARBA" id="ARBA00008535"/>
    </source>
</evidence>
<keyword evidence="2" id="KW-0547">Nucleotide-binding</keyword>
<dbReference type="PANTHER" id="PTHR10903:SF170">
    <property type="entry name" value="GTPASE IMAP FAMILY MEMBER 7"/>
    <property type="match status" value="1"/>
</dbReference>
<evidence type="ECO:0000313" key="5">
    <source>
        <dbReference type="Ensembl" id="ENSATEP00000017073.3"/>
    </source>
</evidence>
<dbReference type="AlphaFoldDB" id="A0A3Q1IHG2"/>
<dbReference type="PROSITE" id="PS51720">
    <property type="entry name" value="G_AIG1"/>
    <property type="match status" value="1"/>
</dbReference>
<dbReference type="InterPro" id="IPR045058">
    <property type="entry name" value="GIMA/IAN/Toc"/>
</dbReference>
<comment type="similarity">
    <text evidence="1">Belongs to the TRAFAC class TrmE-Era-EngA-EngB-Septin-like GTPase superfamily. AIG1/Toc34/Toc159-like paraseptin GTPase family. IAN subfamily.</text>
</comment>
<proteinExistence type="inferred from homology"/>
<name>A0A3Q1IHG2_ANATE</name>
<accession>A0A3Q1IHG2</accession>
<dbReference type="PANTHER" id="PTHR10903">
    <property type="entry name" value="GTPASE, IMAP FAMILY MEMBER-RELATED"/>
    <property type="match status" value="1"/>
</dbReference>
<feature type="domain" description="AIG1-type G" evidence="4">
    <location>
        <begin position="7"/>
        <end position="195"/>
    </location>
</feature>
<evidence type="ECO:0000259" key="4">
    <source>
        <dbReference type="PROSITE" id="PS51720"/>
    </source>
</evidence>
<reference evidence="5" key="3">
    <citation type="submission" date="2025-09" db="UniProtKB">
        <authorList>
            <consortium name="Ensembl"/>
        </authorList>
    </citation>
    <scope>IDENTIFICATION</scope>
</reference>
<reference evidence="5" key="1">
    <citation type="submission" date="2021-04" db="EMBL/GenBank/DDBJ databases">
        <authorList>
            <consortium name="Wellcome Sanger Institute Data Sharing"/>
        </authorList>
    </citation>
    <scope>NUCLEOTIDE SEQUENCE [LARGE SCALE GENOMIC DNA]</scope>
</reference>
<keyword evidence="6" id="KW-1185">Reference proteome</keyword>
<dbReference type="SUPFAM" id="SSF52540">
    <property type="entry name" value="P-loop containing nucleoside triphosphate hydrolases"/>
    <property type="match status" value="1"/>
</dbReference>
<dbReference type="InterPro" id="IPR006703">
    <property type="entry name" value="G_AIG1"/>
</dbReference>
<evidence type="ECO:0000313" key="6">
    <source>
        <dbReference type="Proteomes" id="UP000265040"/>
    </source>
</evidence>
<evidence type="ECO:0000256" key="3">
    <source>
        <dbReference type="ARBA" id="ARBA00023134"/>
    </source>
</evidence>